<evidence type="ECO:0000313" key="1">
    <source>
        <dbReference type="EMBL" id="MFD1530022.1"/>
    </source>
</evidence>
<reference evidence="2" key="1">
    <citation type="journal article" date="2019" name="Int. J. Syst. Evol. Microbiol.">
        <title>The Global Catalogue of Microorganisms (GCM) 10K type strain sequencing project: providing services to taxonomists for standard genome sequencing and annotation.</title>
        <authorList>
            <consortium name="The Broad Institute Genomics Platform"/>
            <consortium name="The Broad Institute Genome Sequencing Center for Infectious Disease"/>
            <person name="Wu L."/>
            <person name="Ma J."/>
        </authorList>
    </citation>
    <scope>NUCLEOTIDE SEQUENCE [LARGE SCALE GENOMIC DNA]</scope>
    <source>
        <strain evidence="2">JCM 12165</strain>
    </source>
</reference>
<dbReference type="EMBL" id="JBHUCP010000007">
    <property type="protein sequence ID" value="MFD1530022.1"/>
    <property type="molecule type" value="Genomic_DNA"/>
</dbReference>
<protein>
    <submittedName>
        <fullName evidence="1">HAD-IIA family hydrolase</fullName>
    </submittedName>
</protein>
<dbReference type="Pfam" id="PF13242">
    <property type="entry name" value="Hydrolase_like"/>
    <property type="match status" value="1"/>
</dbReference>
<dbReference type="InterPro" id="IPR023214">
    <property type="entry name" value="HAD_sf"/>
</dbReference>
<dbReference type="InterPro" id="IPR006357">
    <property type="entry name" value="HAD-SF_hydro_IIA"/>
</dbReference>
<comment type="caution">
    <text evidence="1">The sequence shown here is derived from an EMBL/GenBank/DDBJ whole genome shotgun (WGS) entry which is preliminary data.</text>
</comment>
<dbReference type="InterPro" id="IPR036412">
    <property type="entry name" value="HAD-like_sf"/>
</dbReference>
<dbReference type="PANTHER" id="PTHR19288">
    <property type="entry name" value="4-NITROPHENYLPHOSPHATASE-RELATED"/>
    <property type="match status" value="1"/>
</dbReference>
<dbReference type="SUPFAM" id="SSF56784">
    <property type="entry name" value="HAD-like"/>
    <property type="match status" value="1"/>
</dbReference>
<dbReference type="PANTHER" id="PTHR19288:SF46">
    <property type="entry name" value="HALOACID DEHALOGENASE-LIKE HYDROLASE DOMAIN-CONTAINING PROTEIN 2"/>
    <property type="match status" value="1"/>
</dbReference>
<name>A0ABW4FIV6_9PSEU</name>
<proteinExistence type="predicted"/>
<gene>
    <name evidence="1" type="ORF">ACFSCY_11265</name>
</gene>
<keyword evidence="2" id="KW-1185">Reference proteome</keyword>
<keyword evidence="1" id="KW-0378">Hydrolase</keyword>
<dbReference type="Gene3D" id="3.40.50.1000">
    <property type="entry name" value="HAD superfamily/HAD-like"/>
    <property type="match status" value="2"/>
</dbReference>
<evidence type="ECO:0000313" key="2">
    <source>
        <dbReference type="Proteomes" id="UP001597145"/>
    </source>
</evidence>
<sequence>MTVLDVDPAVLERLRRVRGFVLDMDGTLVLGDRNNRGLRPLPGAEPLFAALTELGLPFRVFTNGTTRTPQQYARALQAIGFPVPDDGVLTPTSSALDVFQRHGHHGVMVLGGTGITEPLEAAGLKALPPQRGTQADAVFVGWFRQELTFDALEAACDAVFAGASFYSASQSLFFPTAEGRQLGTSRAISAVVRDITGREATIVGKPSRHALRTAAHHLGMPAADIAVVGDDPELEVPMAHTDGALAVAVHTGIGHARSFVELPEEVRPHLDLPDVGVLAELLRRNTGTVRR</sequence>
<dbReference type="GO" id="GO:0016787">
    <property type="term" value="F:hydrolase activity"/>
    <property type="evidence" value="ECO:0007669"/>
    <property type="project" value="UniProtKB-KW"/>
</dbReference>
<accession>A0ABW4FIV6</accession>
<dbReference type="RefSeq" id="WP_343976526.1">
    <property type="nucleotide sequence ID" value="NZ_BAAAJG010000008.1"/>
</dbReference>
<dbReference type="Proteomes" id="UP001597145">
    <property type="component" value="Unassembled WGS sequence"/>
</dbReference>
<organism evidence="1 2">
    <name type="scientific">Pseudonocardia aurantiaca</name>
    <dbReference type="NCBI Taxonomy" id="75290"/>
    <lineage>
        <taxon>Bacteria</taxon>
        <taxon>Bacillati</taxon>
        <taxon>Actinomycetota</taxon>
        <taxon>Actinomycetes</taxon>
        <taxon>Pseudonocardiales</taxon>
        <taxon>Pseudonocardiaceae</taxon>
        <taxon>Pseudonocardia</taxon>
    </lineage>
</organism>
<dbReference type="Pfam" id="PF13344">
    <property type="entry name" value="Hydrolase_6"/>
    <property type="match status" value="1"/>
</dbReference>